<gene>
    <name evidence="2" type="ORF">GSTUM_00010692001</name>
</gene>
<dbReference type="PANTHER" id="PTHR42076:SF1">
    <property type="entry name" value="CYANOVIRIN-N DOMAIN-CONTAINING PROTEIN"/>
    <property type="match status" value="1"/>
</dbReference>
<dbReference type="Pfam" id="PF08881">
    <property type="entry name" value="CVNH"/>
    <property type="match status" value="1"/>
</dbReference>
<dbReference type="EMBL" id="FN430354">
    <property type="protein sequence ID" value="CAZ85706.1"/>
    <property type="molecule type" value="Genomic_DNA"/>
</dbReference>
<protein>
    <submittedName>
        <fullName evidence="2">(Perigord truffle) hypothetical protein</fullName>
    </submittedName>
</protein>
<dbReference type="Gene3D" id="2.30.60.10">
    <property type="entry name" value="Cyanovirin-N"/>
    <property type="match status" value="1"/>
</dbReference>
<proteinExistence type="predicted"/>
<evidence type="ECO:0000313" key="2">
    <source>
        <dbReference type="EMBL" id="CAZ85706.1"/>
    </source>
</evidence>
<evidence type="ECO:0000313" key="3">
    <source>
        <dbReference type="Proteomes" id="UP000006911"/>
    </source>
</evidence>
<dbReference type="AlphaFoldDB" id="D5GMG3"/>
<evidence type="ECO:0000259" key="1">
    <source>
        <dbReference type="SMART" id="SM01111"/>
    </source>
</evidence>
<accession>D5GMG3</accession>
<organism evidence="2 3">
    <name type="scientific">Tuber melanosporum (strain Mel28)</name>
    <name type="common">Perigord black truffle</name>
    <dbReference type="NCBI Taxonomy" id="656061"/>
    <lineage>
        <taxon>Eukaryota</taxon>
        <taxon>Fungi</taxon>
        <taxon>Dikarya</taxon>
        <taxon>Ascomycota</taxon>
        <taxon>Pezizomycotina</taxon>
        <taxon>Pezizomycetes</taxon>
        <taxon>Pezizales</taxon>
        <taxon>Tuberaceae</taxon>
        <taxon>Tuber</taxon>
    </lineage>
</organism>
<keyword evidence="3" id="KW-1185">Reference proteome</keyword>
<dbReference type="RefSeq" id="XP_002841515.1">
    <property type="nucleotide sequence ID" value="XM_002841469.1"/>
</dbReference>
<dbReference type="InParanoid" id="D5GMG3"/>
<dbReference type="GeneID" id="9182132"/>
<name>D5GMG3_TUBMM</name>
<dbReference type="STRING" id="656061.D5GMG3"/>
<dbReference type="OMA" id="MSFHNSC"/>
<feature type="domain" description="Cyanovirin-N" evidence="1">
    <location>
        <begin position="2"/>
        <end position="102"/>
    </location>
</feature>
<dbReference type="SMART" id="SM01111">
    <property type="entry name" value="CVNH"/>
    <property type="match status" value="1"/>
</dbReference>
<reference evidence="2 3" key="1">
    <citation type="journal article" date="2010" name="Nature">
        <title>Perigord black truffle genome uncovers evolutionary origins and mechanisms of symbiosis.</title>
        <authorList>
            <person name="Martin F."/>
            <person name="Kohler A."/>
            <person name="Murat C."/>
            <person name="Balestrini R."/>
            <person name="Coutinho P.M."/>
            <person name="Jaillon O."/>
            <person name="Montanini B."/>
            <person name="Morin E."/>
            <person name="Noel B."/>
            <person name="Percudani R."/>
            <person name="Porcel B."/>
            <person name="Rubini A."/>
            <person name="Amicucci A."/>
            <person name="Amselem J."/>
            <person name="Anthouard V."/>
            <person name="Arcioni S."/>
            <person name="Artiguenave F."/>
            <person name="Aury J.M."/>
            <person name="Ballario P."/>
            <person name="Bolchi A."/>
            <person name="Brenna A."/>
            <person name="Brun A."/>
            <person name="Buee M."/>
            <person name="Cantarel B."/>
            <person name="Chevalier G."/>
            <person name="Couloux A."/>
            <person name="Da Silva C."/>
            <person name="Denoeud F."/>
            <person name="Duplessis S."/>
            <person name="Ghignone S."/>
            <person name="Hilselberger B."/>
            <person name="Iotti M."/>
            <person name="Marcais B."/>
            <person name="Mello A."/>
            <person name="Miranda M."/>
            <person name="Pacioni G."/>
            <person name="Quesneville H."/>
            <person name="Riccioni C."/>
            <person name="Ruotolo R."/>
            <person name="Splivallo R."/>
            <person name="Stocchi V."/>
            <person name="Tisserant E."/>
            <person name="Viscomi A.R."/>
            <person name="Zambonelli A."/>
            <person name="Zampieri E."/>
            <person name="Henrissat B."/>
            <person name="Lebrun M.H."/>
            <person name="Paolocci F."/>
            <person name="Bonfante P."/>
            <person name="Ottonello S."/>
            <person name="Wincker P."/>
        </authorList>
    </citation>
    <scope>NUCLEOTIDE SEQUENCE [LARGE SCALE GENOMIC DNA]</scope>
    <source>
        <strain evidence="2 3">Mel28</strain>
    </source>
</reference>
<dbReference type="KEGG" id="tml:GSTUM_00010692001"/>
<dbReference type="Proteomes" id="UP000006911">
    <property type="component" value="Unassembled WGS sequence"/>
</dbReference>
<dbReference type="InterPro" id="IPR011058">
    <property type="entry name" value="Cyanovirin-N"/>
</dbReference>
<sequence length="105" mass="11976">MTYRDTSRNAVLINSGRTLRAECMKLDGSWVTSEIDLDTCIGNLNGFLAWDMQNFSHTAEDIRLEEDGRKLTCMVRKGDGGHRERQGIDLTKIHNSDGMLCYRYS</sequence>
<dbReference type="SUPFAM" id="SSF51322">
    <property type="entry name" value="Cyanovirin-N"/>
    <property type="match status" value="1"/>
</dbReference>
<dbReference type="PANTHER" id="PTHR42076">
    <property type="entry name" value="CYANOVIRIN-N HOMOLOG"/>
    <property type="match status" value="1"/>
</dbReference>
<dbReference type="HOGENOM" id="CLU_144945_0_1_1"/>
<dbReference type="InterPro" id="IPR036673">
    <property type="entry name" value="Cyanovirin-N_sf"/>
</dbReference>